<dbReference type="KEGG" id="blq:L21SP5_01672"/>
<dbReference type="EMBL" id="CP013118">
    <property type="protein sequence ID" value="ALO15315.1"/>
    <property type="molecule type" value="Genomic_DNA"/>
</dbReference>
<dbReference type="PANTHER" id="PTHR10434:SF64">
    <property type="entry name" value="1-ACYL-SN-GLYCEROL-3-PHOSPHATE ACYLTRANSFERASE-RELATED"/>
    <property type="match status" value="1"/>
</dbReference>
<keyword evidence="6" id="KW-0472">Membrane</keyword>
<dbReference type="PANTHER" id="PTHR10434">
    <property type="entry name" value="1-ACYL-SN-GLYCEROL-3-PHOSPHATE ACYLTRANSFERASE"/>
    <property type="match status" value="1"/>
</dbReference>
<dbReference type="OrthoDB" id="9803035at2"/>
<evidence type="ECO:0000256" key="5">
    <source>
        <dbReference type="ARBA" id="ARBA00023315"/>
    </source>
</evidence>
<dbReference type="Pfam" id="PF01553">
    <property type="entry name" value="Acyltransferase"/>
    <property type="match status" value="1"/>
</dbReference>
<dbReference type="CDD" id="cd07989">
    <property type="entry name" value="LPLAT_AGPAT-like"/>
    <property type="match status" value="1"/>
</dbReference>
<dbReference type="RefSeq" id="WP_057952783.1">
    <property type="nucleotide sequence ID" value="NZ_CP013118.1"/>
</dbReference>
<evidence type="ECO:0000256" key="1">
    <source>
        <dbReference type="ARBA" id="ARBA00005189"/>
    </source>
</evidence>
<keyword evidence="9" id="KW-1185">Reference proteome</keyword>
<keyword evidence="2" id="KW-0444">Lipid biosynthesis</keyword>
<dbReference type="AlphaFoldDB" id="A0A0S2HYZ5"/>
<keyword evidence="6" id="KW-0812">Transmembrane</keyword>
<dbReference type="GO" id="GO:0006654">
    <property type="term" value="P:phosphatidic acid biosynthetic process"/>
    <property type="evidence" value="ECO:0007669"/>
    <property type="project" value="TreeGrafter"/>
</dbReference>
<dbReference type="InterPro" id="IPR002123">
    <property type="entry name" value="Plipid/glycerol_acylTrfase"/>
</dbReference>
<organism evidence="8 9">
    <name type="scientific">Salinivirga cyanobacteriivorans</name>
    <dbReference type="NCBI Taxonomy" id="1307839"/>
    <lineage>
        <taxon>Bacteria</taxon>
        <taxon>Pseudomonadati</taxon>
        <taxon>Bacteroidota</taxon>
        <taxon>Bacteroidia</taxon>
        <taxon>Bacteroidales</taxon>
        <taxon>Salinivirgaceae</taxon>
        <taxon>Salinivirga</taxon>
    </lineage>
</organism>
<proteinExistence type="predicted"/>
<evidence type="ECO:0000256" key="6">
    <source>
        <dbReference type="SAM" id="Phobius"/>
    </source>
</evidence>
<evidence type="ECO:0000256" key="4">
    <source>
        <dbReference type="ARBA" id="ARBA00023098"/>
    </source>
</evidence>
<keyword evidence="3 8" id="KW-0808">Transferase</keyword>
<evidence type="ECO:0000256" key="2">
    <source>
        <dbReference type="ARBA" id="ARBA00022516"/>
    </source>
</evidence>
<evidence type="ECO:0000313" key="9">
    <source>
        <dbReference type="Proteomes" id="UP000064893"/>
    </source>
</evidence>
<dbReference type="SMART" id="SM00563">
    <property type="entry name" value="PlsC"/>
    <property type="match status" value="1"/>
</dbReference>
<dbReference type="GO" id="GO:0003841">
    <property type="term" value="F:1-acylglycerol-3-phosphate O-acyltransferase activity"/>
    <property type="evidence" value="ECO:0007669"/>
    <property type="project" value="UniProtKB-EC"/>
</dbReference>
<dbReference type="STRING" id="1307839.L21SP5_01672"/>
<gene>
    <name evidence="8" type="primary">plsC</name>
    <name evidence="8" type="ORF">L21SP5_01672</name>
</gene>
<dbReference type="SUPFAM" id="SSF69593">
    <property type="entry name" value="Glycerol-3-phosphate (1)-acyltransferase"/>
    <property type="match status" value="1"/>
</dbReference>
<protein>
    <submittedName>
        <fullName evidence="8">1-acyl-sn-glycerol-3-phosphate acyltransferase</fullName>
        <ecNumber evidence="8">2.3.1.51</ecNumber>
    </submittedName>
</protein>
<evidence type="ECO:0000256" key="3">
    <source>
        <dbReference type="ARBA" id="ARBA00022679"/>
    </source>
</evidence>
<keyword evidence="4" id="KW-0443">Lipid metabolism</keyword>
<keyword evidence="5 8" id="KW-0012">Acyltransferase</keyword>
<reference evidence="8 9" key="1">
    <citation type="submission" date="2015-11" db="EMBL/GenBank/DDBJ databases">
        <title>Description and complete genome sequence of a novel strain predominating in hypersaline microbial mats and representing a new family of the Bacteriodetes phylum.</title>
        <authorList>
            <person name="Spring S."/>
            <person name="Bunk B."/>
            <person name="Sproer C."/>
            <person name="Klenk H.-P."/>
        </authorList>
    </citation>
    <scope>NUCLEOTIDE SEQUENCE [LARGE SCALE GENOMIC DNA]</scope>
    <source>
        <strain evidence="8 9">L21-Spi-D4</strain>
    </source>
</reference>
<accession>A0A0S2HYZ5</accession>
<dbReference type="EC" id="2.3.1.51" evidence="8"/>
<feature type="domain" description="Phospholipid/glycerol acyltransferase" evidence="7">
    <location>
        <begin position="77"/>
        <end position="189"/>
    </location>
</feature>
<feature type="transmembrane region" description="Helical" evidence="6">
    <location>
        <begin position="12"/>
        <end position="38"/>
    </location>
</feature>
<evidence type="ECO:0000313" key="8">
    <source>
        <dbReference type="EMBL" id="ALO15315.1"/>
    </source>
</evidence>
<sequence>MNKLKIVLLSPLAIGRLLVAVLFTFVLYLIVAGIDIFYKKKPQELLRAYMSYWCRNMLSIMGVKVHVEYEEKPDKPALILSNHRSYIDIFINLAINPGRIIAKKEVASWPMLGRGIRIYDVLQIDRSSMNSRIENIRKMENVLLNNQSLIIYPEGTTHRGPGLGPIRESTYRIASNNNFPVYPVAIEYKNPDDAWVGKDLFVPHFIRRAGVPKRYVGVKVGKSIQTTDNKELKAYVEGFMQRETMRMREEFDSNIR</sequence>
<dbReference type="Proteomes" id="UP000064893">
    <property type="component" value="Chromosome"/>
</dbReference>
<name>A0A0S2HYZ5_9BACT</name>
<comment type="pathway">
    <text evidence="1">Lipid metabolism.</text>
</comment>
<evidence type="ECO:0000259" key="7">
    <source>
        <dbReference type="SMART" id="SM00563"/>
    </source>
</evidence>
<keyword evidence="6" id="KW-1133">Transmembrane helix</keyword>